<evidence type="ECO:0008006" key="3">
    <source>
        <dbReference type="Google" id="ProtNLM"/>
    </source>
</evidence>
<name>A0A8T3V872_9EURY</name>
<evidence type="ECO:0000313" key="1">
    <source>
        <dbReference type="EMBL" id="MBE6504248.1"/>
    </source>
</evidence>
<sequence>MIRKNTLRNLIFLIVILIFLIVVISQIMPGSDNGLNNSSGITHEVIANNSAQDGGTVEVIRNMGNPNAKKIACVVGVHPLENDTHKTFLKTLPTLNNLNYCYDVYIINVTEDFSAYGELHPDDEPGRATGQDLALKYVYPQIVNGSYEMAVDIHAHGGAYGEHNTFVFSPVDGSVGESYGRNVSSSTQNISYYNPQHTTSGPYLTVPLNQNGVPAFYFEENSYISQNIKDAHMLELIKAIDNLKFN</sequence>
<gene>
    <name evidence="1" type="ORF">E7Z73_00690</name>
</gene>
<dbReference type="AlphaFoldDB" id="A0A8T3V872"/>
<dbReference type="RefSeq" id="WP_303735883.1">
    <property type="nucleotide sequence ID" value="NZ_SUTE01000002.1"/>
</dbReference>
<evidence type="ECO:0000313" key="2">
    <source>
        <dbReference type="Proteomes" id="UP000762703"/>
    </source>
</evidence>
<dbReference type="EMBL" id="SUTE01000002">
    <property type="protein sequence ID" value="MBE6504248.1"/>
    <property type="molecule type" value="Genomic_DNA"/>
</dbReference>
<reference evidence="1" key="1">
    <citation type="submission" date="2019-04" db="EMBL/GenBank/DDBJ databases">
        <title>Evolution of Biomass-Degrading Anaerobic Consortia Revealed by Metagenomics.</title>
        <authorList>
            <person name="Peng X."/>
        </authorList>
    </citation>
    <scope>NUCLEOTIDE SEQUENCE</scope>
    <source>
        <strain evidence="1">SIG12</strain>
    </source>
</reference>
<accession>A0A8T3V872</accession>
<dbReference type="Proteomes" id="UP000762703">
    <property type="component" value="Unassembled WGS sequence"/>
</dbReference>
<protein>
    <recommendedName>
        <fullName evidence="3">Adhesin-like protein</fullName>
    </recommendedName>
</protein>
<organism evidence="1 2">
    <name type="scientific">Methanobrevibacter millerae</name>
    <dbReference type="NCBI Taxonomy" id="230361"/>
    <lineage>
        <taxon>Archaea</taxon>
        <taxon>Methanobacteriati</taxon>
        <taxon>Methanobacteriota</taxon>
        <taxon>Methanomada group</taxon>
        <taxon>Methanobacteria</taxon>
        <taxon>Methanobacteriales</taxon>
        <taxon>Methanobacteriaceae</taxon>
        <taxon>Methanobrevibacter</taxon>
    </lineage>
</organism>
<proteinExistence type="predicted"/>
<comment type="caution">
    <text evidence="1">The sequence shown here is derived from an EMBL/GenBank/DDBJ whole genome shotgun (WGS) entry which is preliminary data.</text>
</comment>